<evidence type="ECO:0000256" key="3">
    <source>
        <dbReference type="ARBA" id="ARBA00022475"/>
    </source>
</evidence>
<comment type="similarity">
    <text evidence="2">Belongs to the UPF0702 family.</text>
</comment>
<dbReference type="InterPro" id="IPR007353">
    <property type="entry name" value="DUF421"/>
</dbReference>
<feature type="transmembrane region" description="Helical" evidence="7">
    <location>
        <begin position="71"/>
        <end position="92"/>
    </location>
</feature>
<feature type="domain" description="YetF C-terminal" evidence="8">
    <location>
        <begin position="100"/>
        <end position="163"/>
    </location>
</feature>
<evidence type="ECO:0000256" key="1">
    <source>
        <dbReference type="ARBA" id="ARBA00004651"/>
    </source>
</evidence>
<dbReference type="Proteomes" id="UP001499993">
    <property type="component" value="Unassembled WGS sequence"/>
</dbReference>
<evidence type="ECO:0000313" key="9">
    <source>
        <dbReference type="EMBL" id="GAA4936359.1"/>
    </source>
</evidence>
<accession>A0ABP9GC33</accession>
<keyword evidence="6 7" id="KW-0472">Membrane</keyword>
<keyword evidence="5 7" id="KW-1133">Transmembrane helix</keyword>
<protein>
    <recommendedName>
        <fullName evidence="8">YetF C-terminal domain-containing protein</fullName>
    </recommendedName>
</protein>
<evidence type="ECO:0000313" key="10">
    <source>
        <dbReference type="Proteomes" id="UP001499993"/>
    </source>
</evidence>
<dbReference type="Pfam" id="PF04239">
    <property type="entry name" value="DUF421"/>
    <property type="match status" value="1"/>
</dbReference>
<evidence type="ECO:0000256" key="6">
    <source>
        <dbReference type="ARBA" id="ARBA00023136"/>
    </source>
</evidence>
<keyword evidence="4 7" id="KW-0812">Transmembrane</keyword>
<comment type="subcellular location">
    <subcellularLocation>
        <location evidence="1">Cell membrane</location>
        <topology evidence="1">Multi-pass membrane protein</topology>
    </subcellularLocation>
</comment>
<dbReference type="EMBL" id="BAABIK010000007">
    <property type="protein sequence ID" value="GAA4936359.1"/>
    <property type="molecule type" value="Genomic_DNA"/>
</dbReference>
<evidence type="ECO:0000256" key="5">
    <source>
        <dbReference type="ARBA" id="ARBA00022989"/>
    </source>
</evidence>
<dbReference type="PANTHER" id="PTHR34582">
    <property type="entry name" value="UPF0702 TRANSMEMBRANE PROTEIN YCAP"/>
    <property type="match status" value="1"/>
</dbReference>
<keyword evidence="10" id="KW-1185">Reference proteome</keyword>
<evidence type="ECO:0000259" key="8">
    <source>
        <dbReference type="Pfam" id="PF04239"/>
    </source>
</evidence>
<dbReference type="InterPro" id="IPR023090">
    <property type="entry name" value="UPF0702_alpha/beta_dom_sf"/>
</dbReference>
<dbReference type="PANTHER" id="PTHR34582:SF6">
    <property type="entry name" value="UPF0702 TRANSMEMBRANE PROTEIN YCAP"/>
    <property type="match status" value="1"/>
</dbReference>
<name>A0ABP9GC33_9ACTN</name>
<keyword evidence="3" id="KW-1003">Cell membrane</keyword>
<evidence type="ECO:0000256" key="2">
    <source>
        <dbReference type="ARBA" id="ARBA00006448"/>
    </source>
</evidence>
<organism evidence="9 10">
    <name type="scientific">Streptomonospora halophila</name>
    <dbReference type="NCBI Taxonomy" id="427369"/>
    <lineage>
        <taxon>Bacteria</taxon>
        <taxon>Bacillati</taxon>
        <taxon>Actinomycetota</taxon>
        <taxon>Actinomycetes</taxon>
        <taxon>Streptosporangiales</taxon>
        <taxon>Nocardiopsidaceae</taxon>
        <taxon>Streptomonospora</taxon>
    </lineage>
</organism>
<gene>
    <name evidence="9" type="ORF">GCM10023224_16470</name>
</gene>
<evidence type="ECO:0000256" key="4">
    <source>
        <dbReference type="ARBA" id="ARBA00022692"/>
    </source>
</evidence>
<feature type="transmembrane region" description="Helical" evidence="7">
    <location>
        <begin position="45"/>
        <end position="65"/>
    </location>
</feature>
<comment type="caution">
    <text evidence="9">The sequence shown here is derived from an EMBL/GenBank/DDBJ whole genome shotgun (WGS) entry which is preliminary data.</text>
</comment>
<proteinExistence type="inferred from homology"/>
<reference evidence="10" key="1">
    <citation type="journal article" date="2019" name="Int. J. Syst. Evol. Microbiol.">
        <title>The Global Catalogue of Microorganisms (GCM) 10K type strain sequencing project: providing services to taxonomists for standard genome sequencing and annotation.</title>
        <authorList>
            <consortium name="The Broad Institute Genomics Platform"/>
            <consortium name="The Broad Institute Genome Sequencing Center for Infectious Disease"/>
            <person name="Wu L."/>
            <person name="Ma J."/>
        </authorList>
    </citation>
    <scope>NUCLEOTIDE SEQUENCE [LARGE SCALE GENOMIC DNA]</scope>
    <source>
        <strain evidence="10">JCM 18123</strain>
    </source>
</reference>
<dbReference type="Gene3D" id="3.30.240.20">
    <property type="entry name" value="bsu07140 like domains"/>
    <property type="match status" value="1"/>
</dbReference>
<sequence>MWSGIWSDLMVIGVPPAEKVIRTVAVYAALAVLLRVLGKRDTAQLNTMDLAVMLLLANVVQNAIIGQDDSLVGGVLGAVVLLAVDAVVVRAATARAWTWRALNGTPTVLARDGRYLGPALRRLAVRRSDVDVLIKKQGAHSVADTTSVVLEPGGAVLVEMRPDRRPATSADAAALHERLRRIEELLEHGRPQP</sequence>
<dbReference type="RefSeq" id="WP_345556113.1">
    <property type="nucleotide sequence ID" value="NZ_BAABIK010000007.1"/>
</dbReference>
<feature type="transmembrane region" description="Helical" evidence="7">
    <location>
        <begin position="20"/>
        <end position="38"/>
    </location>
</feature>
<evidence type="ECO:0000256" key="7">
    <source>
        <dbReference type="SAM" id="Phobius"/>
    </source>
</evidence>